<name>A0A4C1TEM7_EUMVA</name>
<evidence type="ECO:0000313" key="3">
    <source>
        <dbReference type="Proteomes" id="UP000299102"/>
    </source>
</evidence>
<feature type="compositionally biased region" description="Basic and acidic residues" evidence="1">
    <location>
        <begin position="22"/>
        <end position="35"/>
    </location>
</feature>
<evidence type="ECO:0000313" key="2">
    <source>
        <dbReference type="EMBL" id="GBP12993.1"/>
    </source>
</evidence>
<feature type="compositionally biased region" description="Polar residues" evidence="1">
    <location>
        <begin position="126"/>
        <end position="137"/>
    </location>
</feature>
<dbReference type="OrthoDB" id="10051381at2759"/>
<feature type="compositionally biased region" description="Basic and acidic residues" evidence="1">
    <location>
        <begin position="115"/>
        <end position="125"/>
    </location>
</feature>
<dbReference type="AlphaFoldDB" id="A0A4C1TEM7"/>
<evidence type="ECO:0000256" key="1">
    <source>
        <dbReference type="SAM" id="MobiDB-lite"/>
    </source>
</evidence>
<sequence length="362" mass="42302">MPKRSRSQLSRNSSQARASKIRRNEESSSETENRLSIHRQYVAQSRARESSTERSQRLAEQNMRTAQIRARESSLQRSQRLAEQNVRTSRVRARESSLERSERLADQNLRTSQARARESSLERSQRLAQQNLRTSQVRARESSLKRSQRLTEQNLRTSHVHARESSTQRLQRLEEQNIRNIQSRTRESSSERFQRLQDQRERQQTSRARSRNQVLAHSNRSAFRYDPQIDYAQQSSVQIGDMNKICPKCSAKKWVDETNGMCCASGKRLRAEEYIHLRDALNQDGNVDPSNIGQRVILPSSFTGSPRYLHEKPRRDDLCPKLRETRLICHIYVQPNGLKLKRNYYLISDLSIVMTSFQGCFI</sequence>
<organism evidence="2 3">
    <name type="scientific">Eumeta variegata</name>
    <name type="common">Bagworm moth</name>
    <name type="synonym">Eumeta japonica</name>
    <dbReference type="NCBI Taxonomy" id="151549"/>
    <lineage>
        <taxon>Eukaryota</taxon>
        <taxon>Metazoa</taxon>
        <taxon>Ecdysozoa</taxon>
        <taxon>Arthropoda</taxon>
        <taxon>Hexapoda</taxon>
        <taxon>Insecta</taxon>
        <taxon>Pterygota</taxon>
        <taxon>Neoptera</taxon>
        <taxon>Endopterygota</taxon>
        <taxon>Lepidoptera</taxon>
        <taxon>Glossata</taxon>
        <taxon>Ditrysia</taxon>
        <taxon>Tineoidea</taxon>
        <taxon>Psychidae</taxon>
        <taxon>Oiketicinae</taxon>
        <taxon>Eumeta</taxon>
    </lineage>
</organism>
<feature type="compositionally biased region" description="Polar residues" evidence="1">
    <location>
        <begin position="205"/>
        <end position="215"/>
    </location>
</feature>
<feature type="compositionally biased region" description="Basic and acidic residues" evidence="1">
    <location>
        <begin position="46"/>
        <end position="57"/>
    </location>
</feature>
<proteinExistence type="predicted"/>
<feature type="compositionally biased region" description="Polar residues" evidence="1">
    <location>
        <begin position="75"/>
        <end position="88"/>
    </location>
</feature>
<dbReference type="Proteomes" id="UP000299102">
    <property type="component" value="Unassembled WGS sequence"/>
</dbReference>
<feature type="region of interest" description="Disordered" evidence="1">
    <location>
        <begin position="1"/>
        <end position="215"/>
    </location>
</feature>
<protein>
    <submittedName>
        <fullName evidence="2">Uncharacterized protein</fullName>
    </submittedName>
</protein>
<feature type="compositionally biased region" description="Basic and acidic residues" evidence="1">
    <location>
        <begin position="92"/>
        <end position="105"/>
    </location>
</feature>
<keyword evidence="3" id="KW-1185">Reference proteome</keyword>
<feature type="compositionally biased region" description="Low complexity" evidence="1">
    <location>
        <begin position="7"/>
        <end position="18"/>
    </location>
</feature>
<feature type="compositionally biased region" description="Basic and acidic residues" evidence="1">
    <location>
        <begin position="184"/>
        <end position="204"/>
    </location>
</feature>
<reference evidence="2 3" key="1">
    <citation type="journal article" date="2019" name="Commun. Biol.">
        <title>The bagworm genome reveals a unique fibroin gene that provides high tensile strength.</title>
        <authorList>
            <person name="Kono N."/>
            <person name="Nakamura H."/>
            <person name="Ohtoshi R."/>
            <person name="Tomita M."/>
            <person name="Numata K."/>
            <person name="Arakawa K."/>
        </authorList>
    </citation>
    <scope>NUCLEOTIDE SEQUENCE [LARGE SCALE GENOMIC DNA]</scope>
</reference>
<accession>A0A4C1TEM7</accession>
<dbReference type="EMBL" id="BGZK01005199">
    <property type="protein sequence ID" value="GBP12993.1"/>
    <property type="molecule type" value="Genomic_DNA"/>
</dbReference>
<gene>
    <name evidence="2" type="ORF">EVAR_81529_1</name>
</gene>
<feature type="compositionally biased region" description="Basic and acidic residues" evidence="1">
    <location>
        <begin position="161"/>
        <end position="177"/>
    </location>
</feature>
<comment type="caution">
    <text evidence="2">The sequence shown here is derived from an EMBL/GenBank/DDBJ whole genome shotgun (WGS) entry which is preliminary data.</text>
</comment>